<proteinExistence type="predicted"/>
<organism evidence="1">
    <name type="scientific">marine sediment metagenome</name>
    <dbReference type="NCBI Taxonomy" id="412755"/>
    <lineage>
        <taxon>unclassified sequences</taxon>
        <taxon>metagenomes</taxon>
        <taxon>ecological metagenomes</taxon>
    </lineage>
</organism>
<comment type="caution">
    <text evidence="1">The sequence shown here is derived from an EMBL/GenBank/DDBJ whole genome shotgun (WGS) entry which is preliminary data.</text>
</comment>
<protein>
    <submittedName>
        <fullName evidence="1">Uncharacterized protein</fullName>
    </submittedName>
</protein>
<name>X1LRA7_9ZZZZ</name>
<reference evidence="1" key="1">
    <citation type="journal article" date="2014" name="Front. Microbiol.">
        <title>High frequency of phylogenetically diverse reductive dehalogenase-homologous genes in deep subseafloor sedimentary metagenomes.</title>
        <authorList>
            <person name="Kawai M."/>
            <person name="Futagami T."/>
            <person name="Toyoda A."/>
            <person name="Takaki Y."/>
            <person name="Nishi S."/>
            <person name="Hori S."/>
            <person name="Arai W."/>
            <person name="Tsubouchi T."/>
            <person name="Morono Y."/>
            <person name="Uchiyama I."/>
            <person name="Ito T."/>
            <person name="Fujiyama A."/>
            <person name="Inagaki F."/>
            <person name="Takami H."/>
        </authorList>
    </citation>
    <scope>NUCLEOTIDE SEQUENCE</scope>
    <source>
        <strain evidence="1">Expedition CK06-06</strain>
    </source>
</reference>
<dbReference type="AlphaFoldDB" id="X1LRA7"/>
<evidence type="ECO:0000313" key="1">
    <source>
        <dbReference type="EMBL" id="GAI08346.1"/>
    </source>
</evidence>
<sequence length="206" mass="23861">MRAYYDAYIRARLIYEQKLEKEANTILNRAAELGSDITISKALAEIKKADSNPVAPDLREKVENYCYSLFNSIGLQTSVPKYLASGYERGCILDFIDYPLNNRWWLEDEFKKIQDMDKEEEKIDRIEAIRTWSNPGQGNYYDNISSVSEGLNVISRTDDAIDYAWWDNGFSRKRLSTQIFQFSPVLQYTGLDTETDYQDSRPPGSI</sequence>
<dbReference type="EMBL" id="BARV01010126">
    <property type="protein sequence ID" value="GAI08346.1"/>
    <property type="molecule type" value="Genomic_DNA"/>
</dbReference>
<gene>
    <name evidence="1" type="ORF">S06H3_19720</name>
</gene>
<accession>X1LRA7</accession>